<dbReference type="Gene3D" id="3.40.50.720">
    <property type="entry name" value="NAD(P)-binding Rossmann-like Domain"/>
    <property type="match status" value="1"/>
</dbReference>
<dbReference type="RefSeq" id="WP_189225009.1">
    <property type="nucleotide sequence ID" value="NZ_BMRG01000008.1"/>
</dbReference>
<protein>
    <submittedName>
        <fullName evidence="3">NADP oxidoreductase</fullName>
    </submittedName>
</protein>
<comment type="caution">
    <text evidence="3">The sequence shown here is derived from an EMBL/GenBank/DDBJ whole genome shotgun (WGS) entry which is preliminary data.</text>
</comment>
<name>A0A918ANH5_9PSEU</name>
<dbReference type="AlphaFoldDB" id="A0A918ANH5"/>
<evidence type="ECO:0000256" key="1">
    <source>
        <dbReference type="ARBA" id="ARBA00023002"/>
    </source>
</evidence>
<dbReference type="Proteomes" id="UP000639606">
    <property type="component" value="Unassembled WGS sequence"/>
</dbReference>
<evidence type="ECO:0000259" key="2">
    <source>
        <dbReference type="Pfam" id="PF03807"/>
    </source>
</evidence>
<reference evidence="3" key="1">
    <citation type="journal article" date="2014" name="Int. J. Syst. Evol. Microbiol.">
        <title>Complete genome sequence of Corynebacterium casei LMG S-19264T (=DSM 44701T), isolated from a smear-ripened cheese.</title>
        <authorList>
            <consortium name="US DOE Joint Genome Institute (JGI-PGF)"/>
            <person name="Walter F."/>
            <person name="Albersmeier A."/>
            <person name="Kalinowski J."/>
            <person name="Ruckert C."/>
        </authorList>
    </citation>
    <scope>NUCLEOTIDE SEQUENCE</scope>
    <source>
        <strain evidence="3">JCM 3313</strain>
    </source>
</reference>
<keyword evidence="1" id="KW-0560">Oxidoreductase</keyword>
<evidence type="ECO:0000313" key="4">
    <source>
        <dbReference type="Proteomes" id="UP000639606"/>
    </source>
</evidence>
<gene>
    <name evidence="3" type="ORF">GCM10010185_42150</name>
</gene>
<dbReference type="Pfam" id="PF03807">
    <property type="entry name" value="F420_oxidored"/>
    <property type="match status" value="1"/>
</dbReference>
<organism evidence="3 4">
    <name type="scientific">Saccharothrix coeruleofusca</name>
    <dbReference type="NCBI Taxonomy" id="33919"/>
    <lineage>
        <taxon>Bacteria</taxon>
        <taxon>Bacillati</taxon>
        <taxon>Actinomycetota</taxon>
        <taxon>Actinomycetes</taxon>
        <taxon>Pseudonocardiales</taxon>
        <taxon>Pseudonocardiaceae</taxon>
        <taxon>Saccharothrix</taxon>
    </lineage>
</organism>
<dbReference type="GO" id="GO:0016491">
    <property type="term" value="F:oxidoreductase activity"/>
    <property type="evidence" value="ECO:0007669"/>
    <property type="project" value="UniProtKB-KW"/>
</dbReference>
<dbReference type="PANTHER" id="PTHR14239">
    <property type="entry name" value="DUDULIN-RELATED"/>
    <property type="match status" value="1"/>
</dbReference>
<dbReference type="SUPFAM" id="SSF51735">
    <property type="entry name" value="NAD(P)-binding Rossmann-fold domains"/>
    <property type="match status" value="1"/>
</dbReference>
<evidence type="ECO:0000313" key="3">
    <source>
        <dbReference type="EMBL" id="GGP65050.1"/>
    </source>
</evidence>
<dbReference type="InterPro" id="IPR036291">
    <property type="entry name" value="NAD(P)-bd_dom_sf"/>
</dbReference>
<dbReference type="InterPro" id="IPR028939">
    <property type="entry name" value="P5C_Rdtase_cat_N"/>
</dbReference>
<proteinExistence type="predicted"/>
<feature type="domain" description="Pyrroline-5-carboxylate reductase catalytic N-terminal" evidence="2">
    <location>
        <begin position="2"/>
        <end position="86"/>
    </location>
</feature>
<accession>A0A918ANH5</accession>
<keyword evidence="4" id="KW-1185">Reference proteome</keyword>
<dbReference type="InterPro" id="IPR051267">
    <property type="entry name" value="STEAP_metalloreductase"/>
</dbReference>
<sequence length="203" mass="20371">MRIGVLGAGSMAGALGGKWVAAGHEVLVGARVAERAAVCADRIGARAGSLGDALSFGEAVLLAVPAGVAADCLGDAAGKIVVDCTNSVVQGRFVLDEPAQALRLAGTGARVVKAFNLCHVDVWRRPSPVVFGDRPLAVPLCGDDPEAVALVGRLVRDAGGVPVDGGPLERAALLEATAAFAIGMWVKGVDVRAAFTPLEAASG</sequence>
<reference evidence="3" key="2">
    <citation type="submission" date="2020-09" db="EMBL/GenBank/DDBJ databases">
        <authorList>
            <person name="Sun Q."/>
            <person name="Ohkuma M."/>
        </authorList>
    </citation>
    <scope>NUCLEOTIDE SEQUENCE</scope>
    <source>
        <strain evidence="3">JCM 3313</strain>
    </source>
</reference>
<dbReference type="EMBL" id="BMRG01000008">
    <property type="protein sequence ID" value="GGP65050.1"/>
    <property type="molecule type" value="Genomic_DNA"/>
</dbReference>